<evidence type="ECO:0000256" key="2">
    <source>
        <dbReference type="RuleBase" id="RU003707"/>
    </source>
</evidence>
<dbReference type="PANTHER" id="PTHR43459">
    <property type="entry name" value="ENOYL-COA HYDRATASE"/>
    <property type="match status" value="1"/>
</dbReference>
<comment type="caution">
    <text evidence="3">The sequence shown here is derived from an EMBL/GenBank/DDBJ whole genome shotgun (WGS) entry which is preliminary data.</text>
</comment>
<dbReference type="EMBL" id="JAAGOH010000015">
    <property type="protein sequence ID" value="NDY92183.1"/>
    <property type="molecule type" value="Genomic_DNA"/>
</dbReference>
<dbReference type="EC" id="5.3.3.18" evidence="3"/>
<evidence type="ECO:0000313" key="4">
    <source>
        <dbReference type="Proteomes" id="UP000484255"/>
    </source>
</evidence>
<dbReference type="Proteomes" id="UP000484255">
    <property type="component" value="Unassembled WGS sequence"/>
</dbReference>
<organism evidence="3 4">
    <name type="scientific">Ideonella livida</name>
    <dbReference type="NCBI Taxonomy" id="2707176"/>
    <lineage>
        <taxon>Bacteria</taxon>
        <taxon>Pseudomonadati</taxon>
        <taxon>Pseudomonadota</taxon>
        <taxon>Betaproteobacteria</taxon>
        <taxon>Burkholderiales</taxon>
        <taxon>Sphaerotilaceae</taxon>
        <taxon>Ideonella</taxon>
    </lineage>
</organism>
<sequence>MTWASRPRRPSRQETRLTTEPLVLVNQDGAVRTLTLNRPAALNSFTAALHRQLREALEAAAQDPGVRCVVLTGAGRGFCAGQDLHDPDMAPGPEGTVDIGAVIEAHYKPLALLLRRMPVPVLARVQGVAAGAGANLALGCDMVVAGRSASFIQAFSKIGLIPDCGGTWLLPRLAGRAVALGLALTGERLPAEEAERLGLIWRCVDDAQLDEAVTALAHRLAAMSTRALAVTRQCLDQAVQLDMAAALDQEAHWQRELGRAHDFREGVEAFTAKRAPVFRDR</sequence>
<comment type="similarity">
    <text evidence="1 2">Belongs to the enoyl-CoA hydratase/isomerase family.</text>
</comment>
<dbReference type="InterPro" id="IPR029045">
    <property type="entry name" value="ClpP/crotonase-like_dom_sf"/>
</dbReference>
<dbReference type="RefSeq" id="WP_163458028.1">
    <property type="nucleotide sequence ID" value="NZ_JAAGOH010000015.1"/>
</dbReference>
<dbReference type="InterPro" id="IPR018376">
    <property type="entry name" value="Enoyl-CoA_hyd/isom_CS"/>
</dbReference>
<dbReference type="Pfam" id="PF00378">
    <property type="entry name" value="ECH_1"/>
    <property type="match status" value="1"/>
</dbReference>
<name>A0A7C9TLC1_9BURK</name>
<dbReference type="PROSITE" id="PS00166">
    <property type="entry name" value="ENOYL_COA_HYDRATASE"/>
    <property type="match status" value="1"/>
</dbReference>
<dbReference type="SUPFAM" id="SSF52096">
    <property type="entry name" value="ClpP/crotonase"/>
    <property type="match status" value="1"/>
</dbReference>
<evidence type="ECO:0000313" key="3">
    <source>
        <dbReference type="EMBL" id="NDY92183.1"/>
    </source>
</evidence>
<dbReference type="Gene3D" id="1.10.12.10">
    <property type="entry name" value="Lyase 2-enoyl-coa Hydratase, Chain A, domain 2"/>
    <property type="match status" value="1"/>
</dbReference>
<reference evidence="3 4" key="1">
    <citation type="submission" date="2020-02" db="EMBL/GenBank/DDBJ databases">
        <title>Ideonella bacterium strain TBM-1.</title>
        <authorList>
            <person name="Chen W.-M."/>
        </authorList>
    </citation>
    <scope>NUCLEOTIDE SEQUENCE [LARGE SCALE GENOMIC DNA]</scope>
    <source>
        <strain evidence="3 4">TBM-1</strain>
    </source>
</reference>
<dbReference type="CDD" id="cd06558">
    <property type="entry name" value="crotonase-like"/>
    <property type="match status" value="1"/>
</dbReference>
<dbReference type="PANTHER" id="PTHR43459:SF1">
    <property type="entry name" value="EG:BACN32G11.4 PROTEIN"/>
    <property type="match status" value="1"/>
</dbReference>
<keyword evidence="3" id="KW-0413">Isomerase</keyword>
<evidence type="ECO:0000256" key="1">
    <source>
        <dbReference type="ARBA" id="ARBA00005254"/>
    </source>
</evidence>
<dbReference type="InterPro" id="IPR014748">
    <property type="entry name" value="Enoyl-CoA_hydra_C"/>
</dbReference>
<dbReference type="AlphaFoldDB" id="A0A7C9TLC1"/>
<dbReference type="GO" id="GO:0016853">
    <property type="term" value="F:isomerase activity"/>
    <property type="evidence" value="ECO:0007669"/>
    <property type="project" value="UniProtKB-KW"/>
</dbReference>
<accession>A0A7C9TLC1</accession>
<proteinExistence type="inferred from homology"/>
<gene>
    <name evidence="3" type="ORF">G3A44_13405</name>
</gene>
<dbReference type="InterPro" id="IPR001753">
    <property type="entry name" value="Enoyl-CoA_hydra/iso"/>
</dbReference>
<dbReference type="Gene3D" id="3.90.226.10">
    <property type="entry name" value="2-enoyl-CoA Hydratase, Chain A, domain 1"/>
    <property type="match status" value="1"/>
</dbReference>
<keyword evidence="4" id="KW-1185">Reference proteome</keyword>
<protein>
    <submittedName>
        <fullName evidence="3">2-(1,2-epoxy-1,2-dihydrophenyl)acetyl-CoA isomerase</fullName>
        <ecNumber evidence="3">5.3.3.18</ecNumber>
    </submittedName>
</protein>